<feature type="domain" description="Pyrrolo-quinoline quinone repeat" evidence="2">
    <location>
        <begin position="349"/>
        <end position="406"/>
    </location>
</feature>
<reference evidence="4" key="1">
    <citation type="submission" date="2016-10" db="EMBL/GenBank/DDBJ databases">
        <authorList>
            <person name="Varghese N."/>
            <person name="Submissions S."/>
        </authorList>
    </citation>
    <scope>NUCLEOTIDE SEQUENCE [LARGE SCALE GENOMIC DNA]</scope>
    <source>
        <strain evidence="4">CGMCC 4.3516</strain>
    </source>
</reference>
<keyword evidence="4" id="KW-1185">Reference proteome</keyword>
<dbReference type="STRING" id="58114.SAMN05216270_111165"/>
<evidence type="ECO:0000313" key="3">
    <source>
        <dbReference type="EMBL" id="SDE05214.1"/>
    </source>
</evidence>
<dbReference type="InterPro" id="IPR002372">
    <property type="entry name" value="PQQ_rpt_dom"/>
</dbReference>
<feature type="transmembrane region" description="Helical" evidence="1">
    <location>
        <begin position="20"/>
        <end position="39"/>
    </location>
</feature>
<name>A0A1G6ZR06_9ACTN</name>
<dbReference type="AlphaFoldDB" id="A0A1G6ZR06"/>
<keyword evidence="1" id="KW-0472">Membrane</keyword>
<dbReference type="EMBL" id="FNAD01000011">
    <property type="protein sequence ID" value="SDE05214.1"/>
    <property type="molecule type" value="Genomic_DNA"/>
</dbReference>
<evidence type="ECO:0000259" key="2">
    <source>
        <dbReference type="Pfam" id="PF13360"/>
    </source>
</evidence>
<dbReference type="Proteomes" id="UP000198949">
    <property type="component" value="Unassembled WGS sequence"/>
</dbReference>
<dbReference type="RefSeq" id="WP_091038403.1">
    <property type="nucleotide sequence ID" value="NZ_FNAD01000011.1"/>
</dbReference>
<keyword evidence="1" id="KW-0812">Transmembrane</keyword>
<feature type="domain" description="Pyrrolo-quinoline quinone repeat" evidence="2">
    <location>
        <begin position="113"/>
        <end position="228"/>
    </location>
</feature>
<dbReference type="InterPro" id="IPR011047">
    <property type="entry name" value="Quinoprotein_ADH-like_sf"/>
</dbReference>
<keyword evidence="1" id="KW-1133">Transmembrane helix</keyword>
<evidence type="ECO:0000256" key="1">
    <source>
        <dbReference type="SAM" id="Phobius"/>
    </source>
</evidence>
<gene>
    <name evidence="3" type="ORF">SAMN05216270_111165</name>
</gene>
<dbReference type="OrthoDB" id="5173551at2"/>
<dbReference type="SUPFAM" id="SSF50998">
    <property type="entry name" value="Quinoprotein alcohol dehydrogenase-like"/>
    <property type="match status" value="2"/>
</dbReference>
<sequence>MPPDTDRTTLWQELRSWPRYAQFGFAGLSAVVFASMFLIEQLYEPDFPDESTWPEGEIPGSIAVGAVEEAAEAPELPEGVEAYRGDPLWTSEIAEEGDQVAQIDQGTLRLADGRLALERDGATVWEHTWEEFGPEIGVAGGVVVVSESSGEDAEWPGLQDTVALDLDTGEEVWRDREASFVTVFSDAVLMTECTGAQDDHLGDCTLYARDPADLSLQWSTPTYASAQAATGSSWTGEPMPDRLLVESYPTGHDSRVVTVYEDGESLVSAAAQGGAAVSGDTLIVYDDYDDNPADGCTALLSGHRFGGSGPAWEVEAQTRKTADFTYCGGLPTAEAQEGRLPLTIDGVPSIVDAATGETVWEAPAAGQAIALGPGGDVLVVADWEAEADNLVAYDSATGEERWRASAAFGSGDRAWALGATLWLYGDAGMWGWSSYEVYAYDLGSGEGVALPGTAAYFVSGEIVTSTGDYDAPVLSAWPTEVW</sequence>
<accession>A0A1G6ZR06</accession>
<protein>
    <submittedName>
        <fullName evidence="3">PQQ-like domain-containing protein</fullName>
    </submittedName>
</protein>
<dbReference type="Pfam" id="PF13360">
    <property type="entry name" value="PQQ_2"/>
    <property type="match status" value="2"/>
</dbReference>
<evidence type="ECO:0000313" key="4">
    <source>
        <dbReference type="Proteomes" id="UP000198949"/>
    </source>
</evidence>
<dbReference type="Gene3D" id="2.130.10.10">
    <property type="entry name" value="YVTN repeat-like/Quinoprotein amine dehydrogenase"/>
    <property type="match status" value="1"/>
</dbReference>
<proteinExistence type="predicted"/>
<dbReference type="InterPro" id="IPR015943">
    <property type="entry name" value="WD40/YVTN_repeat-like_dom_sf"/>
</dbReference>
<organism evidence="3 4">
    <name type="scientific">Glycomyces harbinensis</name>
    <dbReference type="NCBI Taxonomy" id="58114"/>
    <lineage>
        <taxon>Bacteria</taxon>
        <taxon>Bacillati</taxon>
        <taxon>Actinomycetota</taxon>
        <taxon>Actinomycetes</taxon>
        <taxon>Glycomycetales</taxon>
        <taxon>Glycomycetaceae</taxon>
        <taxon>Glycomyces</taxon>
    </lineage>
</organism>